<dbReference type="InterPro" id="IPR000315">
    <property type="entry name" value="Znf_B-box"/>
</dbReference>
<keyword evidence="3" id="KW-0862">Zinc</keyword>
<dbReference type="SMART" id="SM00336">
    <property type="entry name" value="BBOX"/>
    <property type="match status" value="2"/>
</dbReference>
<protein>
    <recommendedName>
        <fullName evidence="5">B box-type domain-containing protein</fullName>
    </recommendedName>
</protein>
<comment type="caution">
    <text evidence="6">The sequence shown here is derived from an EMBL/GenBank/DDBJ whole genome shotgun (WGS) entry which is preliminary data.</text>
</comment>
<keyword evidence="2 4" id="KW-0863">Zinc-finger</keyword>
<name>A0AAV1WP20_LUPLU</name>
<dbReference type="PROSITE" id="PS50119">
    <property type="entry name" value="ZF_BBOX"/>
    <property type="match status" value="2"/>
</dbReference>
<organism evidence="6 7">
    <name type="scientific">Lupinus luteus</name>
    <name type="common">European yellow lupine</name>
    <dbReference type="NCBI Taxonomy" id="3873"/>
    <lineage>
        <taxon>Eukaryota</taxon>
        <taxon>Viridiplantae</taxon>
        <taxon>Streptophyta</taxon>
        <taxon>Embryophyta</taxon>
        <taxon>Tracheophyta</taxon>
        <taxon>Spermatophyta</taxon>
        <taxon>Magnoliopsida</taxon>
        <taxon>eudicotyledons</taxon>
        <taxon>Gunneridae</taxon>
        <taxon>Pentapetalae</taxon>
        <taxon>rosids</taxon>
        <taxon>fabids</taxon>
        <taxon>Fabales</taxon>
        <taxon>Fabaceae</taxon>
        <taxon>Papilionoideae</taxon>
        <taxon>50 kb inversion clade</taxon>
        <taxon>genistoids sensu lato</taxon>
        <taxon>core genistoids</taxon>
        <taxon>Genisteae</taxon>
        <taxon>Lupinus</taxon>
    </lineage>
</organism>
<keyword evidence="1" id="KW-0479">Metal-binding</keyword>
<dbReference type="PANTHER" id="PTHR31717:SF58">
    <property type="entry name" value="ZINC FINGER PROTEIN CONSTANS-LIKE 13"/>
    <property type="match status" value="1"/>
</dbReference>
<gene>
    <name evidence="6" type="ORF">LLUT_LOCUS12134</name>
</gene>
<reference evidence="6 7" key="1">
    <citation type="submission" date="2024-03" db="EMBL/GenBank/DDBJ databases">
        <authorList>
            <person name="Martinez-Hernandez J."/>
        </authorList>
    </citation>
    <scope>NUCLEOTIDE SEQUENCE [LARGE SCALE GENOMIC DNA]</scope>
</reference>
<dbReference type="Proteomes" id="UP001497480">
    <property type="component" value="Unassembled WGS sequence"/>
</dbReference>
<sequence length="358" mass="40113">MSASFHNRPCDYCAQTKALLYCRADSAKLCFSCDREVHSTNQLFSKHTRFLLCDICDDSPATILCSTESSVLCQNCDWEKHNNSSSSSVHERRPLEGFSGCPCVNELLSIVGFEDVGKKSLLFSDLESGDGFLGYEIEEISDLFVLDAPSVVSMDDLISSSGSSHNYQAMEVPPLPKNRKVACGKHKEEVLNQLSKLAKFEPSELDTEQYVPPGNLFNGFQGDLEPDLFPSFEWHGESSEHINQVVPLQPDTSVRAYAEEFRVKHSTSVWETHTFAENGGTLTHSVMTETLATTPKPVPCELTSQERDSALLRYKQKKKTRRCDHTSANTLNPIRTLQLSVLGRGYYYDERPSRKSLC</sequence>
<evidence type="ECO:0000256" key="3">
    <source>
        <dbReference type="ARBA" id="ARBA00022833"/>
    </source>
</evidence>
<evidence type="ECO:0000256" key="4">
    <source>
        <dbReference type="PROSITE-ProRule" id="PRU00024"/>
    </source>
</evidence>
<evidence type="ECO:0000313" key="6">
    <source>
        <dbReference type="EMBL" id="CAL0311074.1"/>
    </source>
</evidence>
<dbReference type="CDD" id="cd19821">
    <property type="entry name" value="Bbox1_BBX-like"/>
    <property type="match status" value="2"/>
</dbReference>
<evidence type="ECO:0000313" key="7">
    <source>
        <dbReference type="Proteomes" id="UP001497480"/>
    </source>
</evidence>
<evidence type="ECO:0000256" key="1">
    <source>
        <dbReference type="ARBA" id="ARBA00022723"/>
    </source>
</evidence>
<keyword evidence="7" id="KW-1185">Reference proteome</keyword>
<evidence type="ECO:0000256" key="2">
    <source>
        <dbReference type="ARBA" id="ARBA00022771"/>
    </source>
</evidence>
<dbReference type="AlphaFoldDB" id="A0AAV1WP20"/>
<dbReference type="InterPro" id="IPR049808">
    <property type="entry name" value="CONSTANS-like_Bbox1"/>
</dbReference>
<feature type="domain" description="B box-type" evidence="5">
    <location>
        <begin position="48"/>
        <end position="95"/>
    </location>
</feature>
<dbReference type="PANTHER" id="PTHR31717">
    <property type="entry name" value="ZINC FINGER PROTEIN CONSTANS-LIKE 10"/>
    <property type="match status" value="1"/>
</dbReference>
<evidence type="ECO:0000259" key="5">
    <source>
        <dbReference type="PROSITE" id="PS50119"/>
    </source>
</evidence>
<dbReference type="GO" id="GO:0008270">
    <property type="term" value="F:zinc ion binding"/>
    <property type="evidence" value="ECO:0007669"/>
    <property type="project" value="UniProtKB-KW"/>
</dbReference>
<proteinExistence type="predicted"/>
<feature type="domain" description="B box-type" evidence="5">
    <location>
        <begin position="10"/>
        <end position="52"/>
    </location>
</feature>
<dbReference type="EMBL" id="CAXHTB010000008">
    <property type="protein sequence ID" value="CAL0311074.1"/>
    <property type="molecule type" value="Genomic_DNA"/>
</dbReference>
<dbReference type="Pfam" id="PF00643">
    <property type="entry name" value="zf-B_box"/>
    <property type="match status" value="2"/>
</dbReference>
<accession>A0AAV1WP20</accession>